<name>A0A318ER46_9FIRM</name>
<dbReference type="InterPro" id="IPR027051">
    <property type="entry name" value="XdhC_Rossmann_dom"/>
</dbReference>
<evidence type="ECO:0000259" key="2">
    <source>
        <dbReference type="Pfam" id="PF13478"/>
    </source>
</evidence>
<dbReference type="SUPFAM" id="SSF51735">
    <property type="entry name" value="NAD(P)-binding Rossmann-fold domains"/>
    <property type="match status" value="1"/>
</dbReference>
<proteinExistence type="predicted"/>
<dbReference type="EMBL" id="QICS01000002">
    <property type="protein sequence ID" value="PXV93436.1"/>
    <property type="molecule type" value="Genomic_DNA"/>
</dbReference>
<reference evidence="3 4" key="1">
    <citation type="submission" date="2018-05" db="EMBL/GenBank/DDBJ databases">
        <title>Genomic Encyclopedia of Type Strains, Phase IV (KMG-IV): sequencing the most valuable type-strain genomes for metagenomic binning, comparative biology and taxonomic classification.</title>
        <authorList>
            <person name="Goeker M."/>
        </authorList>
    </citation>
    <scope>NUCLEOTIDE SEQUENCE [LARGE SCALE GENOMIC DNA]</scope>
    <source>
        <strain evidence="3 4">DSM 28816</strain>
    </source>
</reference>
<dbReference type="InterPro" id="IPR003777">
    <property type="entry name" value="XdhC_CoxI"/>
</dbReference>
<sequence length="346" mass="38601">MKSLFQEAIMLLKEKKSFSFATIINQDGSAPRSAGSKMLILPERIVETIGGGAMEADVIRQARESVYTNHEPIIKFYDLSPNEAANSGFICGGNCEVLIAYIDGQNSNNLKVFTEAQKAEIEGKKAWFVYVVNISENAIHPFQLCLSVKGEGLIGDFYGSEKFRENLIFNPIRIAIHGETQDGVRYIVDPIHTGGTMYLFGGGHVSLEVAKLAKRLEFRVVVIDDREEYANAKRFEDCEAVVIDDFNHIPDFSINGNSYILIITRGHLHDKTVLSWALSKEPFYIGMIGSLSKRDTIYQKLEEVGYEKKCLEKVHSPIGLAIGAETPAEIAISIMAEIIKERTKKE</sequence>
<gene>
    <name evidence="3" type="ORF">C8E03_102204</name>
</gene>
<dbReference type="NCBIfam" id="NF045664">
    <property type="entry name" value="XdhC_rel_AOR"/>
    <property type="match status" value="1"/>
</dbReference>
<protein>
    <submittedName>
        <fullName evidence="3">Xanthine dehydrogenase accessory factor</fullName>
    </submittedName>
</protein>
<dbReference type="RefSeq" id="WP_110290508.1">
    <property type="nucleotide sequence ID" value="NZ_QICS01000002.1"/>
</dbReference>
<dbReference type="AlphaFoldDB" id="A0A318ER46"/>
<dbReference type="Pfam" id="PF13478">
    <property type="entry name" value="XdhC_C"/>
    <property type="match status" value="1"/>
</dbReference>
<dbReference type="Gene3D" id="3.40.50.720">
    <property type="entry name" value="NAD(P)-binding Rossmann-like Domain"/>
    <property type="match status" value="1"/>
</dbReference>
<dbReference type="PANTHER" id="PTHR30388">
    <property type="entry name" value="ALDEHYDE OXIDOREDUCTASE MOLYBDENUM COFACTOR ASSEMBLY PROTEIN"/>
    <property type="match status" value="1"/>
</dbReference>
<organism evidence="3 4">
    <name type="scientific">Lachnotalea glycerini</name>
    <dbReference type="NCBI Taxonomy" id="1763509"/>
    <lineage>
        <taxon>Bacteria</taxon>
        <taxon>Bacillati</taxon>
        <taxon>Bacillota</taxon>
        <taxon>Clostridia</taxon>
        <taxon>Lachnospirales</taxon>
        <taxon>Lachnospiraceae</taxon>
        <taxon>Lachnotalea</taxon>
    </lineage>
</organism>
<dbReference type="InterPro" id="IPR036291">
    <property type="entry name" value="NAD(P)-bd_dom_sf"/>
</dbReference>
<dbReference type="Pfam" id="PF02625">
    <property type="entry name" value="XdhC_CoxI"/>
    <property type="match status" value="1"/>
</dbReference>
<dbReference type="PANTHER" id="PTHR30388:SF6">
    <property type="entry name" value="XANTHINE DEHYDROGENASE SUBUNIT A-RELATED"/>
    <property type="match status" value="1"/>
</dbReference>
<dbReference type="Proteomes" id="UP000247523">
    <property type="component" value="Unassembled WGS sequence"/>
</dbReference>
<feature type="domain" description="XdhC Rossmann" evidence="2">
    <location>
        <begin position="197"/>
        <end position="338"/>
    </location>
</feature>
<evidence type="ECO:0000259" key="1">
    <source>
        <dbReference type="Pfam" id="PF02625"/>
    </source>
</evidence>
<accession>A0A318ER46</accession>
<dbReference type="InterPro" id="IPR052698">
    <property type="entry name" value="MoCofactor_Util/Proc"/>
</dbReference>
<feature type="domain" description="XdhC- CoxI" evidence="1">
    <location>
        <begin position="12"/>
        <end position="69"/>
    </location>
</feature>
<evidence type="ECO:0000313" key="3">
    <source>
        <dbReference type="EMBL" id="PXV93436.1"/>
    </source>
</evidence>
<evidence type="ECO:0000313" key="4">
    <source>
        <dbReference type="Proteomes" id="UP000247523"/>
    </source>
</evidence>
<comment type="caution">
    <text evidence="3">The sequence shown here is derived from an EMBL/GenBank/DDBJ whole genome shotgun (WGS) entry which is preliminary data.</text>
</comment>